<evidence type="ECO:0000313" key="1">
    <source>
        <dbReference type="EMBL" id="RHJ89579.1"/>
    </source>
</evidence>
<dbReference type="GeneID" id="83005250"/>
<proteinExistence type="predicted"/>
<dbReference type="AlphaFoldDB" id="A0A415E775"/>
<dbReference type="STRING" id="1776384.GCA_900086585_02933"/>
<gene>
    <name evidence="1" type="ORF">DW099_03130</name>
</gene>
<dbReference type="Proteomes" id="UP000284841">
    <property type="component" value="Unassembled WGS sequence"/>
</dbReference>
<dbReference type="OrthoDB" id="2057137at2"/>
<name>A0A415E775_9FIRM</name>
<organism evidence="1 2">
    <name type="scientific">Emergencia timonensis</name>
    <dbReference type="NCBI Taxonomy" id="1776384"/>
    <lineage>
        <taxon>Bacteria</taxon>
        <taxon>Bacillati</taxon>
        <taxon>Bacillota</taxon>
        <taxon>Clostridia</taxon>
        <taxon>Peptostreptococcales</taxon>
        <taxon>Anaerovoracaceae</taxon>
        <taxon>Emergencia</taxon>
    </lineage>
</organism>
<sequence length="150" mass="17481">MRNRISDDMVNIMLRQMGAKSIKTSPAHINIAKFDLGEDLKITYMYEVKEEEIYLQRVSPYPMMIGKIYNEQQIVDIIGTDLRKFQSAYNSTNFTKFIDVANSLATFDKEIENLFMTHNVERENLVKIEEEMQKLHTLIAEITEVSPLLV</sequence>
<protein>
    <submittedName>
        <fullName evidence="1">Uncharacterized protein</fullName>
    </submittedName>
</protein>
<evidence type="ECO:0000313" key="2">
    <source>
        <dbReference type="Proteomes" id="UP000284841"/>
    </source>
</evidence>
<dbReference type="EMBL" id="QRMS01000001">
    <property type="protein sequence ID" value="RHJ89579.1"/>
    <property type="molecule type" value="Genomic_DNA"/>
</dbReference>
<keyword evidence="2" id="KW-1185">Reference proteome</keyword>
<dbReference type="RefSeq" id="WP_067540070.1">
    <property type="nucleotide sequence ID" value="NZ_AP025567.1"/>
</dbReference>
<reference evidence="1 2" key="1">
    <citation type="submission" date="2018-08" db="EMBL/GenBank/DDBJ databases">
        <title>A genome reference for cultivated species of the human gut microbiota.</title>
        <authorList>
            <person name="Zou Y."/>
            <person name="Xue W."/>
            <person name="Luo G."/>
        </authorList>
    </citation>
    <scope>NUCLEOTIDE SEQUENCE [LARGE SCALE GENOMIC DNA]</scope>
    <source>
        <strain evidence="1 2">AM07-24</strain>
    </source>
</reference>
<comment type="caution">
    <text evidence="1">The sequence shown here is derived from an EMBL/GenBank/DDBJ whole genome shotgun (WGS) entry which is preliminary data.</text>
</comment>
<accession>A0A415E775</accession>